<dbReference type="Gene3D" id="3.40.50.620">
    <property type="entry name" value="HUPs"/>
    <property type="match status" value="1"/>
</dbReference>
<evidence type="ECO:0000259" key="1">
    <source>
        <dbReference type="Pfam" id="PF01507"/>
    </source>
</evidence>
<dbReference type="InterPro" id="IPR002500">
    <property type="entry name" value="PAPS_reduct_dom"/>
</dbReference>
<gene>
    <name evidence="2" type="ORF">SAMN05444362_101654</name>
</gene>
<proteinExistence type="predicted"/>
<dbReference type="PANTHER" id="PTHR43196:SF2">
    <property type="entry name" value="PHOSPHOADENOSINE PHOSPHOSULFATE REDUCTASE"/>
    <property type="match status" value="1"/>
</dbReference>
<dbReference type="RefSeq" id="WP_062175754.1">
    <property type="nucleotide sequence ID" value="NZ_BBXL01000001.1"/>
</dbReference>
<evidence type="ECO:0000313" key="3">
    <source>
        <dbReference type="Proteomes" id="UP000184480"/>
    </source>
</evidence>
<dbReference type="AlphaFoldDB" id="A0A1M4UNF0"/>
<dbReference type="SUPFAM" id="SSF52402">
    <property type="entry name" value="Adenine nucleotide alpha hydrolases-like"/>
    <property type="match status" value="1"/>
</dbReference>
<reference evidence="3" key="1">
    <citation type="submission" date="2016-11" db="EMBL/GenBank/DDBJ databases">
        <authorList>
            <person name="Varghese N."/>
            <person name="Submissions S."/>
        </authorList>
    </citation>
    <scope>NUCLEOTIDE SEQUENCE [LARGE SCALE GENOMIC DNA]</scope>
    <source>
        <strain evidence="3">DSM 27370</strain>
    </source>
</reference>
<name>A0A1M4UNF0_9BACT</name>
<dbReference type="EMBL" id="FQUC01000001">
    <property type="protein sequence ID" value="SHE58249.1"/>
    <property type="molecule type" value="Genomic_DNA"/>
</dbReference>
<dbReference type="OrthoDB" id="9794018at2"/>
<dbReference type="InterPro" id="IPR014729">
    <property type="entry name" value="Rossmann-like_a/b/a_fold"/>
</dbReference>
<dbReference type="PANTHER" id="PTHR43196">
    <property type="entry name" value="SULFATE ADENYLYLTRANSFERASE SUBUNIT 2"/>
    <property type="match status" value="1"/>
</dbReference>
<organism evidence="2 3">
    <name type="scientific">Dysgonomonas macrotermitis</name>
    <dbReference type="NCBI Taxonomy" id="1346286"/>
    <lineage>
        <taxon>Bacteria</taxon>
        <taxon>Pseudomonadati</taxon>
        <taxon>Bacteroidota</taxon>
        <taxon>Bacteroidia</taxon>
        <taxon>Bacteroidales</taxon>
        <taxon>Dysgonomonadaceae</taxon>
        <taxon>Dysgonomonas</taxon>
    </lineage>
</organism>
<sequence>MIPLKAGIKFRALWKGHENRIYQIRSVYKDYETKPHVHIKADLVDCPHEKQYSSGFWFTIYEDTLTDINNPENKIELLEIKGVQCTLFKNMKLLITCSGGKDSVAALLWMKNNGYKNADIVFCDTNWESDLTYSYIKYLEEKTGHKFIFLKSKKYDGLIDLAEKKGRFPSSQRRFCTSELKSIPMIDYILDEVRDDFIVVQGIRASESENRSKMESQCNYFKYYLEPIETNTSRLEKLEKYIDGLKSNIDHQLELFPDDEIEGSKDDKIIAIQEKIDHLKSRLAKGKEDPKYHTYRRKEVLAYCKKYATDVLRPVFRWTSQEVIDYALDCMIDVNPLYKMDMKI</sequence>
<dbReference type="GO" id="GO:0003824">
    <property type="term" value="F:catalytic activity"/>
    <property type="evidence" value="ECO:0007669"/>
    <property type="project" value="InterPro"/>
</dbReference>
<dbReference type="Proteomes" id="UP000184480">
    <property type="component" value="Unassembled WGS sequence"/>
</dbReference>
<feature type="domain" description="Phosphoadenosine phosphosulphate reductase" evidence="1">
    <location>
        <begin position="93"/>
        <end position="215"/>
    </location>
</feature>
<dbReference type="STRING" id="1346286.SAMN05444362_101654"/>
<keyword evidence="3" id="KW-1185">Reference proteome</keyword>
<protein>
    <submittedName>
        <fullName evidence="2">Phosphoadenosine phosphosulfate reductase family protein</fullName>
    </submittedName>
</protein>
<dbReference type="Pfam" id="PF01507">
    <property type="entry name" value="PAPS_reduct"/>
    <property type="match status" value="1"/>
</dbReference>
<accession>A0A1M4UNF0</accession>
<evidence type="ECO:0000313" key="2">
    <source>
        <dbReference type="EMBL" id="SHE58249.1"/>
    </source>
</evidence>
<dbReference type="InterPro" id="IPR050128">
    <property type="entry name" value="Sulfate_adenylyltrnsfr_sub2"/>
</dbReference>